<dbReference type="Pfam" id="PF13559">
    <property type="entry name" value="DUF4129"/>
    <property type="match status" value="1"/>
</dbReference>
<sequence length="45" mass="5361">MARDDVEELTTLFEATRYGNVDVSEEREQRALAALRRIEREYTEK</sequence>
<comment type="caution">
    <text evidence="2">The sequence shown here is derived from an EMBL/GenBank/DDBJ whole genome shotgun (WGS) entry which is preliminary data.</text>
</comment>
<keyword evidence="3" id="KW-1185">Reference proteome</keyword>
<dbReference type="Proteomes" id="UP001596417">
    <property type="component" value="Unassembled WGS sequence"/>
</dbReference>
<accession>A0ABD5YWJ5</accession>
<reference evidence="2 3" key="1">
    <citation type="journal article" date="2019" name="Int. J. Syst. Evol. Microbiol.">
        <title>The Global Catalogue of Microorganisms (GCM) 10K type strain sequencing project: providing services to taxonomists for standard genome sequencing and annotation.</title>
        <authorList>
            <consortium name="The Broad Institute Genomics Platform"/>
            <consortium name="The Broad Institute Genome Sequencing Center for Infectious Disease"/>
            <person name="Wu L."/>
            <person name="Ma J."/>
        </authorList>
    </citation>
    <scope>NUCLEOTIDE SEQUENCE [LARGE SCALE GENOMIC DNA]</scope>
    <source>
        <strain evidence="2 3">RDMS1</strain>
    </source>
</reference>
<organism evidence="2 3">
    <name type="scientific">Halocatena marina</name>
    <dbReference type="NCBI Taxonomy" id="2934937"/>
    <lineage>
        <taxon>Archaea</taxon>
        <taxon>Methanobacteriati</taxon>
        <taxon>Methanobacteriota</taxon>
        <taxon>Stenosarchaea group</taxon>
        <taxon>Halobacteria</taxon>
        <taxon>Halobacteriales</taxon>
        <taxon>Natronomonadaceae</taxon>
        <taxon>Halocatena</taxon>
    </lineage>
</organism>
<dbReference type="RefSeq" id="WP_390205862.1">
    <property type="nucleotide sequence ID" value="NZ_JBHSZC010000001.1"/>
</dbReference>
<evidence type="ECO:0000313" key="3">
    <source>
        <dbReference type="Proteomes" id="UP001596417"/>
    </source>
</evidence>
<gene>
    <name evidence="2" type="ORF">ACFQL7_14160</name>
</gene>
<proteinExistence type="predicted"/>
<dbReference type="EMBL" id="JBHTAX010000001">
    <property type="protein sequence ID" value="MFC7190860.1"/>
    <property type="molecule type" value="Genomic_DNA"/>
</dbReference>
<feature type="domain" description="Protein-glutamine gamma-glutamyltransferase-like C-terminal" evidence="1">
    <location>
        <begin position="2"/>
        <end position="36"/>
    </location>
</feature>
<name>A0ABD5YWJ5_9EURY</name>
<dbReference type="InterPro" id="IPR025403">
    <property type="entry name" value="TgpA-like_C"/>
</dbReference>
<evidence type="ECO:0000313" key="2">
    <source>
        <dbReference type="EMBL" id="MFC7190860.1"/>
    </source>
</evidence>
<dbReference type="AlphaFoldDB" id="A0ABD5YWJ5"/>
<protein>
    <submittedName>
        <fullName evidence="2">DUF4129 domain-containing protein</fullName>
    </submittedName>
</protein>
<evidence type="ECO:0000259" key="1">
    <source>
        <dbReference type="Pfam" id="PF13559"/>
    </source>
</evidence>